<keyword evidence="2" id="KW-1185">Reference proteome</keyword>
<dbReference type="EMBL" id="FONY01000046">
    <property type="protein sequence ID" value="SFF51635.1"/>
    <property type="molecule type" value="Genomic_DNA"/>
</dbReference>
<name>A0A1I2JA18_9BACT</name>
<protein>
    <recommendedName>
        <fullName evidence="3">HEAT repeat-containing protein</fullName>
    </recommendedName>
</protein>
<feature type="non-terminal residue" evidence="1">
    <location>
        <position position="74"/>
    </location>
</feature>
<dbReference type="STRING" id="1003.SAMN04488541_10461"/>
<gene>
    <name evidence="1" type="ORF">SAMN04488541_10461</name>
</gene>
<organism evidence="1 2">
    <name type="scientific">Thermoflexibacter ruber</name>
    <dbReference type="NCBI Taxonomy" id="1003"/>
    <lineage>
        <taxon>Bacteria</taxon>
        <taxon>Pseudomonadati</taxon>
        <taxon>Bacteroidota</taxon>
        <taxon>Cytophagia</taxon>
        <taxon>Cytophagales</taxon>
        <taxon>Thermoflexibacteraceae</taxon>
        <taxon>Thermoflexibacter</taxon>
    </lineage>
</organism>
<sequence>MLTKELITELKNNGNGDLGYLVDKQQDSGSIAFILENLGFLPKNFNGNFLIDLLKHEHHQIRLLAVKNIGKLGN</sequence>
<accession>A0A1I2JA18</accession>
<evidence type="ECO:0008006" key="3">
    <source>
        <dbReference type="Google" id="ProtNLM"/>
    </source>
</evidence>
<evidence type="ECO:0000313" key="2">
    <source>
        <dbReference type="Proteomes" id="UP000199513"/>
    </source>
</evidence>
<dbReference type="Proteomes" id="UP000199513">
    <property type="component" value="Unassembled WGS sequence"/>
</dbReference>
<reference evidence="1 2" key="1">
    <citation type="submission" date="2016-10" db="EMBL/GenBank/DDBJ databases">
        <authorList>
            <person name="de Groot N.N."/>
        </authorList>
    </citation>
    <scope>NUCLEOTIDE SEQUENCE [LARGE SCALE GENOMIC DNA]</scope>
    <source>
        <strain>GEY</strain>
        <strain evidence="2">DSM 9560</strain>
    </source>
</reference>
<dbReference type="AlphaFoldDB" id="A0A1I2JA18"/>
<proteinExistence type="predicted"/>
<evidence type="ECO:0000313" key="1">
    <source>
        <dbReference type="EMBL" id="SFF51635.1"/>
    </source>
</evidence>